<dbReference type="PANTHER" id="PTHR30486:SF6">
    <property type="entry name" value="TYPE IV PILUS RETRACTATION ATPASE PILT"/>
    <property type="match status" value="1"/>
</dbReference>
<dbReference type="GO" id="GO:0016887">
    <property type="term" value="F:ATP hydrolysis activity"/>
    <property type="evidence" value="ECO:0007669"/>
    <property type="project" value="InterPro"/>
</dbReference>
<evidence type="ECO:0000259" key="2">
    <source>
        <dbReference type="Pfam" id="PF00437"/>
    </source>
</evidence>
<dbReference type="InterPro" id="IPR001482">
    <property type="entry name" value="T2SS/T4SS_dom"/>
</dbReference>
<comment type="similarity">
    <text evidence="1">Belongs to the GSP E family.</text>
</comment>
<dbReference type="EMBL" id="DS995260">
    <property type="protein sequence ID" value="EDZ39087.1"/>
    <property type="molecule type" value="Genomic_DNA"/>
</dbReference>
<organism evidence="3">
    <name type="scientific">Leptospirillum sp. Group II '5-way CG'</name>
    <dbReference type="NCBI Taxonomy" id="419541"/>
    <lineage>
        <taxon>Bacteria</taxon>
        <taxon>Pseudomonadati</taxon>
        <taxon>Nitrospirota</taxon>
        <taxon>Nitrospiria</taxon>
        <taxon>Nitrospirales</taxon>
        <taxon>Nitrospiraceae</taxon>
        <taxon>Leptospirillum</taxon>
    </lineage>
</organism>
<dbReference type="InterPro" id="IPR050921">
    <property type="entry name" value="T4SS_GSP_E_ATPase"/>
</dbReference>
<evidence type="ECO:0000313" key="3">
    <source>
        <dbReference type="EMBL" id="EDZ39087.1"/>
    </source>
</evidence>
<dbReference type="Gene3D" id="3.40.50.300">
    <property type="entry name" value="P-loop containing nucleotide triphosphate hydrolases"/>
    <property type="match status" value="1"/>
</dbReference>
<dbReference type="PANTHER" id="PTHR30486">
    <property type="entry name" value="TWITCHING MOTILITY PROTEIN PILT"/>
    <property type="match status" value="1"/>
</dbReference>
<feature type="domain" description="Bacterial type II secretion system protein E" evidence="2">
    <location>
        <begin position="111"/>
        <end position="267"/>
    </location>
</feature>
<dbReference type="Pfam" id="PF00437">
    <property type="entry name" value="T2SSE"/>
    <property type="match status" value="1"/>
</dbReference>
<protein>
    <submittedName>
        <fullName evidence="3">Putative twitching motility protein (PilT)</fullName>
    </submittedName>
</protein>
<reference evidence="3" key="2">
    <citation type="journal article" date="2008" name="PLoS Biol.">
        <title>Population genomic analysis of strain variation in Leptospirillum group II bacteria involved in acid mine drainage formation.</title>
        <authorList>
            <person name="Simmons S.L."/>
            <person name="Dibartolo G."/>
            <person name="Denef V.J."/>
            <person name="Goltsman D.S."/>
            <person name="Thelen M.P."/>
            <person name="Banfield J.F."/>
        </authorList>
    </citation>
    <scope>NUCLEOTIDE SEQUENCE [LARGE SCALE GENOMIC DNA]</scope>
</reference>
<name>B6APA1_9BACT</name>
<evidence type="ECO:0000256" key="1">
    <source>
        <dbReference type="ARBA" id="ARBA00006611"/>
    </source>
</evidence>
<dbReference type="AlphaFoldDB" id="B6APA1"/>
<accession>B6APA1</accession>
<sequence>MTLSPKGAPLSMMNEFPELDDFLADVSVTDIHIKPYGVYVRKNGRLERTPVPVADLPERMKNRYGSDFALSSGSIRIRVHIDEAEGGTLAFIRVLPRRIPTFESLGLPGILERITLLPHGLVVVCGTTGTGKTSTSGAFLSRINETRCAEVVTIEDPVEILYSPVRSAISQIPVQDGEEGYVKAIRGIKRKDTDVVLIGETRDAQALVAALDLAESGILVITTLHAADVPRAVHRMTSMLKSEPAARDRIADTTRAIVAQKLVPGLSGERALAQEYAFFDLAMASLIREDKIHQVYGHMRSREQERKPEYQTFGGAFGKLLASRAISRDIVETYAPNPKEVLETYR</sequence>
<dbReference type="SUPFAM" id="SSF52540">
    <property type="entry name" value="P-loop containing nucleoside triphosphate hydrolases"/>
    <property type="match status" value="1"/>
</dbReference>
<dbReference type="InterPro" id="IPR027417">
    <property type="entry name" value="P-loop_NTPase"/>
</dbReference>
<reference evidence="3" key="1">
    <citation type="journal article" date="2004" name="Nature">
        <title>Community structure and metabolism through reconstruction of microbial genomes from the environment.</title>
        <authorList>
            <person name="Tyson G.W."/>
            <person name="Chapman J."/>
            <person name="Hugenholtz P."/>
            <person name="Allen E.E."/>
            <person name="Ram R.J."/>
            <person name="Richardson P.M."/>
            <person name="Solovyev V.V."/>
            <person name="Rubin E.M."/>
            <person name="Rokhsar D.S."/>
            <person name="Banfield J.F."/>
        </authorList>
    </citation>
    <scope>NUCLEOTIDE SEQUENCE [LARGE SCALE GENOMIC DNA]</scope>
</reference>
<proteinExistence type="inferred from homology"/>
<gene>
    <name evidence="3" type="ORF">CGL2_11226005</name>
</gene>